<proteinExistence type="predicted"/>
<evidence type="ECO:0000313" key="2">
    <source>
        <dbReference type="EMBL" id="THU97345.1"/>
    </source>
</evidence>
<evidence type="ECO:0000256" key="1">
    <source>
        <dbReference type="SAM" id="MobiDB-lite"/>
    </source>
</evidence>
<dbReference type="EMBL" id="ML179158">
    <property type="protein sequence ID" value="THU97345.1"/>
    <property type="molecule type" value="Genomic_DNA"/>
</dbReference>
<accession>A0A4V4HG39</accession>
<dbReference type="Proteomes" id="UP000297245">
    <property type="component" value="Unassembled WGS sequence"/>
</dbReference>
<keyword evidence="3" id="KW-1185">Reference proteome</keyword>
<protein>
    <submittedName>
        <fullName evidence="2">Uncharacterized protein</fullName>
    </submittedName>
</protein>
<feature type="compositionally biased region" description="Basic residues" evidence="1">
    <location>
        <begin position="382"/>
        <end position="393"/>
    </location>
</feature>
<dbReference type="AlphaFoldDB" id="A0A4V4HG39"/>
<gene>
    <name evidence="2" type="ORF">K435DRAFT_796637</name>
</gene>
<reference evidence="2 3" key="1">
    <citation type="journal article" date="2019" name="Nat. Ecol. Evol.">
        <title>Megaphylogeny resolves global patterns of mushroom evolution.</title>
        <authorList>
            <person name="Varga T."/>
            <person name="Krizsan K."/>
            <person name="Foldi C."/>
            <person name="Dima B."/>
            <person name="Sanchez-Garcia M."/>
            <person name="Sanchez-Ramirez S."/>
            <person name="Szollosi G.J."/>
            <person name="Szarkandi J.G."/>
            <person name="Papp V."/>
            <person name="Albert L."/>
            <person name="Andreopoulos W."/>
            <person name="Angelini C."/>
            <person name="Antonin V."/>
            <person name="Barry K.W."/>
            <person name="Bougher N.L."/>
            <person name="Buchanan P."/>
            <person name="Buyck B."/>
            <person name="Bense V."/>
            <person name="Catcheside P."/>
            <person name="Chovatia M."/>
            <person name="Cooper J."/>
            <person name="Damon W."/>
            <person name="Desjardin D."/>
            <person name="Finy P."/>
            <person name="Geml J."/>
            <person name="Haridas S."/>
            <person name="Hughes K."/>
            <person name="Justo A."/>
            <person name="Karasinski D."/>
            <person name="Kautmanova I."/>
            <person name="Kiss B."/>
            <person name="Kocsube S."/>
            <person name="Kotiranta H."/>
            <person name="LaButti K.M."/>
            <person name="Lechner B.E."/>
            <person name="Liimatainen K."/>
            <person name="Lipzen A."/>
            <person name="Lukacs Z."/>
            <person name="Mihaltcheva S."/>
            <person name="Morgado L.N."/>
            <person name="Niskanen T."/>
            <person name="Noordeloos M.E."/>
            <person name="Ohm R.A."/>
            <person name="Ortiz-Santana B."/>
            <person name="Ovrebo C."/>
            <person name="Racz N."/>
            <person name="Riley R."/>
            <person name="Savchenko A."/>
            <person name="Shiryaev A."/>
            <person name="Soop K."/>
            <person name="Spirin V."/>
            <person name="Szebenyi C."/>
            <person name="Tomsovsky M."/>
            <person name="Tulloss R.E."/>
            <person name="Uehling J."/>
            <person name="Grigoriev I.V."/>
            <person name="Vagvolgyi C."/>
            <person name="Papp T."/>
            <person name="Martin F.M."/>
            <person name="Miettinen O."/>
            <person name="Hibbett D.S."/>
            <person name="Nagy L.G."/>
        </authorList>
    </citation>
    <scope>NUCLEOTIDE SEQUENCE [LARGE SCALE GENOMIC DNA]</scope>
    <source>
        <strain evidence="2 3">CBS 962.96</strain>
    </source>
</reference>
<evidence type="ECO:0000313" key="3">
    <source>
        <dbReference type="Proteomes" id="UP000297245"/>
    </source>
</evidence>
<sequence>MLSRHTKSPPPLITAALILKKPELVTHSAKPGAREFDVVLPPLRSFEGLTGVVIGDLGYFVTSPNMDIVYSPSLQLCKTRMRRDLHFGKDDPLFFPQPFHASVGHLTVIPIPSALPDHELQLAWYRPTNNDFLAHNPNKPWTGMGILTPGLLERLQKFSQRLLDDVPQCSDDAKQDYYMRHGRDHVRKLLDLLDLPAPRSECFLHLACLQQQYLELHARWKWLTVYTPRLREVDQTFPVDRHVIGAFVDDLNVAHDLFRTGIPIWLIRHTRELSTVRIDKLVEAIDESANHLIPLRDAPDFIDTQDESPEHPVVYQGLTHKAECYLAMACYIHGLYSYSIFGSFASSATTSSSSMSQSSTAKSSSLLVDPVGRGLASVHAPPSRKKPYSRPKSKQSIPQEERNKFLFHANPFNPGVVPVWRDTQAELAPLSTTLPASELGYFLPDPDMIISSPNDETKKRLAYSWLKLRELFICRLSSRLAGSVPTLLRNQQWRHLLAVAAGIKYSAETESGRKHEEMRQLLAEYVDESQSGIQLKLENLSSAQVTWRGRDFAASEELSPTVVQEIVWEISEISFRLELMALDRSLLPHADWEQRQSILGDCWLGSLFHIDFSRTESGLGVLNLNGRFPHLQSLFQVMKLWPGPKPILLDGIFPSRSQYIHGNDFEQAVLQVEEAIARFYVRTFLNTFKRPATIPRLRV</sequence>
<dbReference type="OrthoDB" id="2634326at2759"/>
<feature type="region of interest" description="Disordered" evidence="1">
    <location>
        <begin position="375"/>
        <end position="398"/>
    </location>
</feature>
<organism evidence="2 3">
    <name type="scientific">Dendrothele bispora (strain CBS 962.96)</name>
    <dbReference type="NCBI Taxonomy" id="1314807"/>
    <lineage>
        <taxon>Eukaryota</taxon>
        <taxon>Fungi</taxon>
        <taxon>Dikarya</taxon>
        <taxon>Basidiomycota</taxon>
        <taxon>Agaricomycotina</taxon>
        <taxon>Agaricomycetes</taxon>
        <taxon>Agaricomycetidae</taxon>
        <taxon>Agaricales</taxon>
        <taxon>Agaricales incertae sedis</taxon>
        <taxon>Dendrothele</taxon>
    </lineage>
</organism>
<name>A0A4V4HG39_DENBC</name>